<reference evidence="2" key="2">
    <citation type="submission" date="2025-09" db="UniProtKB">
        <authorList>
            <consortium name="Ensembl"/>
        </authorList>
    </citation>
    <scope>IDENTIFICATION</scope>
</reference>
<feature type="domain" description="FERM" evidence="1">
    <location>
        <begin position="27"/>
        <end position="111"/>
    </location>
</feature>
<sequence>MFKKGGRRTMKMIHFRSSSIKSLNQEMKCTIRLLDDSEISCHIQRETKGQFLIDHICNYYSLLEKDYFGIRYVDPEKQRVRANPYSTHSEGGAQAVGNKAFLQKVLISGLK</sequence>
<dbReference type="InterPro" id="IPR000299">
    <property type="entry name" value="FERM_domain"/>
</dbReference>
<evidence type="ECO:0000259" key="1">
    <source>
        <dbReference type="PROSITE" id="PS50057"/>
    </source>
</evidence>
<keyword evidence="3" id="KW-1185">Reference proteome</keyword>
<protein>
    <recommendedName>
        <fullName evidence="1">FERM domain-containing protein</fullName>
    </recommendedName>
</protein>
<organism evidence="2 3">
    <name type="scientific">Spermophilus dauricus</name>
    <name type="common">Daurian ground squirrel</name>
    <dbReference type="NCBI Taxonomy" id="99837"/>
    <lineage>
        <taxon>Eukaryota</taxon>
        <taxon>Metazoa</taxon>
        <taxon>Chordata</taxon>
        <taxon>Craniata</taxon>
        <taxon>Vertebrata</taxon>
        <taxon>Euteleostomi</taxon>
        <taxon>Mammalia</taxon>
        <taxon>Eutheria</taxon>
        <taxon>Euarchontoglires</taxon>
        <taxon>Glires</taxon>
        <taxon>Rodentia</taxon>
        <taxon>Sciuromorpha</taxon>
        <taxon>Sciuridae</taxon>
        <taxon>Xerinae</taxon>
        <taxon>Marmotini</taxon>
        <taxon>Spermophilus</taxon>
    </lineage>
</organism>
<dbReference type="Proteomes" id="UP000694422">
    <property type="component" value="Unplaced"/>
</dbReference>
<dbReference type="PANTHER" id="PTHR23280:SF8">
    <property type="entry name" value="FERM DOMAIN-CONTAINING PROTEIN 3"/>
    <property type="match status" value="1"/>
</dbReference>
<dbReference type="GO" id="GO:0005856">
    <property type="term" value="C:cytoskeleton"/>
    <property type="evidence" value="ECO:0007669"/>
    <property type="project" value="TreeGrafter"/>
</dbReference>
<accession>A0A8C9PTK6</accession>
<name>A0A8C9PTK6_SPEDA</name>
<dbReference type="AlphaFoldDB" id="A0A8C9PTK6"/>
<dbReference type="SUPFAM" id="SSF54236">
    <property type="entry name" value="Ubiquitin-like"/>
    <property type="match status" value="1"/>
</dbReference>
<proteinExistence type="predicted"/>
<dbReference type="Ensembl" id="ENSSDAT00000013597.1">
    <property type="protein sequence ID" value="ENSSDAP00000012021.1"/>
    <property type="gene ID" value="ENSSDAG00000010849.1"/>
</dbReference>
<dbReference type="PANTHER" id="PTHR23280">
    <property type="entry name" value="4.1 G PROTEIN"/>
    <property type="match status" value="1"/>
</dbReference>
<dbReference type="PROSITE" id="PS50057">
    <property type="entry name" value="FERM_3"/>
    <property type="match status" value="1"/>
</dbReference>
<evidence type="ECO:0000313" key="3">
    <source>
        <dbReference type="Proteomes" id="UP000694422"/>
    </source>
</evidence>
<dbReference type="Pfam" id="PF09379">
    <property type="entry name" value="FERM_N"/>
    <property type="match status" value="1"/>
</dbReference>
<dbReference type="InterPro" id="IPR029071">
    <property type="entry name" value="Ubiquitin-like_domsf"/>
</dbReference>
<evidence type="ECO:0000313" key="2">
    <source>
        <dbReference type="Ensembl" id="ENSSDAP00000012021.1"/>
    </source>
</evidence>
<dbReference type="GO" id="GO:0031032">
    <property type="term" value="P:actomyosin structure organization"/>
    <property type="evidence" value="ECO:0007669"/>
    <property type="project" value="TreeGrafter"/>
</dbReference>
<dbReference type="Gene3D" id="3.10.20.90">
    <property type="entry name" value="Phosphatidylinositol 3-kinase Catalytic Subunit, Chain A, domain 1"/>
    <property type="match status" value="1"/>
</dbReference>
<dbReference type="InterPro" id="IPR018979">
    <property type="entry name" value="FERM_N"/>
</dbReference>
<reference evidence="2" key="1">
    <citation type="submission" date="2025-08" db="UniProtKB">
        <authorList>
            <consortium name="Ensembl"/>
        </authorList>
    </citation>
    <scope>IDENTIFICATION</scope>
</reference>